<feature type="domain" description="Carboxylesterase type B" evidence="4">
    <location>
        <begin position="26"/>
        <end position="350"/>
    </location>
</feature>
<keyword evidence="3" id="KW-0732">Signal</keyword>
<evidence type="ECO:0000259" key="4">
    <source>
        <dbReference type="Pfam" id="PF00135"/>
    </source>
</evidence>
<dbReference type="PROSITE" id="PS00941">
    <property type="entry name" value="CARBOXYLESTERASE_B_2"/>
    <property type="match status" value="1"/>
</dbReference>
<dbReference type="InterPro" id="IPR029058">
    <property type="entry name" value="AB_hydrolase_fold"/>
</dbReference>
<accession>A0A2N3HPB4</accession>
<feature type="chain" id="PRO_5014489907" description="Carboxylic ester hydrolase" evidence="3">
    <location>
        <begin position="18"/>
        <end position="475"/>
    </location>
</feature>
<dbReference type="InterPro" id="IPR019819">
    <property type="entry name" value="Carboxylesterase_B_CS"/>
</dbReference>
<gene>
    <name evidence="5" type="ORF">CSW08_01430</name>
</gene>
<dbReference type="InterPro" id="IPR050309">
    <property type="entry name" value="Type-B_Carboxylest/Lipase"/>
</dbReference>
<dbReference type="Pfam" id="PF00135">
    <property type="entry name" value="COesterase"/>
    <property type="match status" value="2"/>
</dbReference>
<keyword evidence="6" id="KW-1185">Reference proteome</keyword>
<dbReference type="EC" id="3.1.1.-" evidence="3"/>
<dbReference type="Proteomes" id="UP000233435">
    <property type="component" value="Unassembled WGS sequence"/>
</dbReference>
<dbReference type="Gene3D" id="3.40.50.1820">
    <property type="entry name" value="alpha/beta hydrolase"/>
    <property type="match status" value="2"/>
</dbReference>
<dbReference type="InterPro" id="IPR019826">
    <property type="entry name" value="Carboxylesterase_B_AS"/>
</dbReference>
<dbReference type="SUPFAM" id="SSF53474">
    <property type="entry name" value="alpha/beta-Hydrolases"/>
    <property type="match status" value="1"/>
</dbReference>
<feature type="domain" description="Carboxylesterase type B" evidence="4">
    <location>
        <begin position="363"/>
        <end position="455"/>
    </location>
</feature>
<sequence length="475" mass="51937">MKNLSLFVLISIIGAFASCVEKSDPNPVLTIEGGQVQGVETPTEGIIAYKGIPFAAPPVGDLRWREPQPVVPWEGIKAADSYGNAASQVTWNPESFYGREWRASGSVPFSEDCLYLNIWTPAAGKIEEKLPVALWIHGGGYREGFAFEPEMDGGEDWASRGVILIQVTYRLGVMGFFSHPLLSSESPNAVSGNYGLLDQVAALKWINKNIQQFGGDPNNITIFGQSAGAGSVKSLVASPLSKKLVSKAISMSGGGLNKSELGITLDTAQATNKKMMDYFDKTTLDDMRALSFDELLQMAREYTDTTNTNVSWRPVVDDYLLEGTFSEVALANKIADIPYIFGFTANDGSDASQAIKDFCALRAEQSDQPTFAYLFQRQLPGDENGAFHSSDLWYVFHALEHSWRPFTAGDEALSNQMVDYYTNFAKFGDPNGKNGGLWEAYSAENPNFILFDVDGEGADLSMTDSPEYLGPSPRK</sequence>
<dbReference type="PROSITE" id="PS00122">
    <property type="entry name" value="CARBOXYLESTERASE_B_1"/>
    <property type="match status" value="1"/>
</dbReference>
<feature type="signal peptide" evidence="3">
    <location>
        <begin position="1"/>
        <end position="17"/>
    </location>
</feature>
<dbReference type="GO" id="GO:0016787">
    <property type="term" value="F:hydrolase activity"/>
    <property type="evidence" value="ECO:0007669"/>
    <property type="project" value="UniProtKB-KW"/>
</dbReference>
<comment type="similarity">
    <text evidence="1 3">Belongs to the type-B carboxylesterase/lipase family.</text>
</comment>
<evidence type="ECO:0000256" key="1">
    <source>
        <dbReference type="ARBA" id="ARBA00005964"/>
    </source>
</evidence>
<dbReference type="EMBL" id="PJEO01000009">
    <property type="protein sequence ID" value="PKQ46688.1"/>
    <property type="molecule type" value="Genomic_DNA"/>
</dbReference>
<dbReference type="PANTHER" id="PTHR11559">
    <property type="entry name" value="CARBOXYLESTERASE"/>
    <property type="match status" value="1"/>
</dbReference>
<reference evidence="5 6" key="1">
    <citation type="submission" date="2017-12" db="EMBL/GenBank/DDBJ databases">
        <title>Confluentibacter flavum sp. nov., isolated from the saline lake.</title>
        <authorList>
            <person name="Yu L."/>
        </authorList>
    </citation>
    <scope>NUCLEOTIDE SEQUENCE [LARGE SCALE GENOMIC DNA]</scope>
    <source>
        <strain evidence="5 6">3B</strain>
    </source>
</reference>
<dbReference type="PROSITE" id="PS51257">
    <property type="entry name" value="PROKAR_LIPOPROTEIN"/>
    <property type="match status" value="1"/>
</dbReference>
<dbReference type="InterPro" id="IPR002018">
    <property type="entry name" value="CarbesteraseB"/>
</dbReference>
<keyword evidence="2 3" id="KW-0378">Hydrolase</keyword>
<organism evidence="5 6">
    <name type="scientific">Confluentibacter flavum</name>
    <dbReference type="NCBI Taxonomy" id="1909700"/>
    <lineage>
        <taxon>Bacteria</taxon>
        <taxon>Pseudomonadati</taxon>
        <taxon>Bacteroidota</taxon>
        <taxon>Flavobacteriia</taxon>
        <taxon>Flavobacteriales</taxon>
        <taxon>Flavobacteriaceae</taxon>
        <taxon>Confluentibacter</taxon>
    </lineage>
</organism>
<comment type="caution">
    <text evidence="5">The sequence shown here is derived from an EMBL/GenBank/DDBJ whole genome shotgun (WGS) entry which is preliminary data.</text>
</comment>
<name>A0A2N3HPB4_9FLAO</name>
<evidence type="ECO:0000256" key="3">
    <source>
        <dbReference type="RuleBase" id="RU361235"/>
    </source>
</evidence>
<dbReference type="OrthoDB" id="9775851at2"/>
<proteinExistence type="inferred from homology"/>
<evidence type="ECO:0000313" key="6">
    <source>
        <dbReference type="Proteomes" id="UP000233435"/>
    </source>
</evidence>
<evidence type="ECO:0000313" key="5">
    <source>
        <dbReference type="EMBL" id="PKQ46688.1"/>
    </source>
</evidence>
<dbReference type="AlphaFoldDB" id="A0A2N3HPB4"/>
<evidence type="ECO:0000256" key="2">
    <source>
        <dbReference type="ARBA" id="ARBA00022801"/>
    </source>
</evidence>
<protein>
    <recommendedName>
        <fullName evidence="3">Carboxylic ester hydrolase</fullName>
        <ecNumber evidence="3">3.1.1.-</ecNumber>
    </recommendedName>
</protein>